<dbReference type="Gene3D" id="1.20.90.10">
    <property type="entry name" value="Phospholipase A2 domain"/>
    <property type="match status" value="1"/>
</dbReference>
<dbReference type="GO" id="GO:0006644">
    <property type="term" value="P:phospholipid metabolic process"/>
    <property type="evidence" value="ECO:0007669"/>
    <property type="project" value="InterPro"/>
</dbReference>
<dbReference type="SUPFAM" id="SSF48619">
    <property type="entry name" value="Phospholipase A2, PLA2"/>
    <property type="match status" value="1"/>
</dbReference>
<dbReference type="GO" id="GO:0050482">
    <property type="term" value="P:arachidonate secretion"/>
    <property type="evidence" value="ECO:0007669"/>
    <property type="project" value="InterPro"/>
</dbReference>
<evidence type="ECO:0000256" key="1">
    <source>
        <dbReference type="SAM" id="MobiDB-lite"/>
    </source>
</evidence>
<dbReference type="InterPro" id="IPR036444">
    <property type="entry name" value="PLipase_A2_dom_sf"/>
</dbReference>
<feature type="region of interest" description="Disordered" evidence="1">
    <location>
        <begin position="1"/>
        <end position="22"/>
    </location>
</feature>
<feature type="transmembrane region" description="Helical" evidence="2">
    <location>
        <begin position="213"/>
        <end position="234"/>
    </location>
</feature>
<proteinExistence type="predicted"/>
<reference evidence="3" key="1">
    <citation type="submission" date="2020-05" db="EMBL/GenBank/DDBJ databases">
        <authorList>
            <person name="Chiriac C."/>
            <person name="Salcher M."/>
            <person name="Ghai R."/>
            <person name="Kavagutti S V."/>
        </authorList>
    </citation>
    <scope>NUCLEOTIDE SEQUENCE</scope>
</reference>
<evidence type="ECO:0000256" key="2">
    <source>
        <dbReference type="SAM" id="Phobius"/>
    </source>
</evidence>
<dbReference type="GO" id="GO:0004623">
    <property type="term" value="F:phospholipase A2 activity"/>
    <property type="evidence" value="ECO:0007669"/>
    <property type="project" value="InterPro"/>
</dbReference>
<dbReference type="AlphaFoldDB" id="A0A6J7FWX8"/>
<gene>
    <name evidence="3" type="ORF">UFOPK3472_02202</name>
</gene>
<dbReference type="EMBL" id="CAFBLX010000152">
    <property type="protein sequence ID" value="CAB4896193.1"/>
    <property type="molecule type" value="Genomic_DNA"/>
</dbReference>
<keyword evidence="2" id="KW-0812">Transmembrane</keyword>
<feature type="transmembrane region" description="Helical" evidence="2">
    <location>
        <begin position="44"/>
        <end position="63"/>
    </location>
</feature>
<organism evidence="3">
    <name type="scientific">freshwater metagenome</name>
    <dbReference type="NCBI Taxonomy" id="449393"/>
    <lineage>
        <taxon>unclassified sequences</taxon>
        <taxon>metagenomes</taxon>
        <taxon>ecological metagenomes</taxon>
    </lineage>
</organism>
<evidence type="ECO:0000313" key="3">
    <source>
        <dbReference type="EMBL" id="CAB4896193.1"/>
    </source>
</evidence>
<keyword evidence="2" id="KW-1133">Transmembrane helix</keyword>
<accession>A0A6J7FWX8</accession>
<sequence length="249" mass="26617">MARRYQDRVEPVPGALTTAEPRSDARLGRPNLASILMSRNISRTLMCVAAAIVVVTATTGAATSSPTEDRRSPVALTVRALVTEPAEDAASTIPSDFADVMGYRPAVQDGMASNPGGDCSSPIPLPTEFEAACRAHDLGYDLLRYANATGTTVDPQWRRAIDAQLDSRMHDACDHRTDDGSRQICDAAAVVAATAVDLNSWRQSFGAPVAEPAMPLTLFGAVLALTLLIASVVARYRRVSMTPTLTYRR</sequence>
<name>A0A6J7FWX8_9ZZZZ</name>
<keyword evidence="2" id="KW-0472">Membrane</keyword>
<protein>
    <submittedName>
        <fullName evidence="3">Unannotated protein</fullName>
    </submittedName>
</protein>
<feature type="compositionally biased region" description="Basic and acidic residues" evidence="1">
    <location>
        <begin position="1"/>
        <end position="10"/>
    </location>
</feature>